<proteinExistence type="predicted"/>
<reference evidence="1 2" key="1">
    <citation type="journal article" date="2007" name="DNA Res.">
        <title>Complete genomic structure of the bloom-forming toxic cyanobacterium Microcystis aeruginosa NIES-843.</title>
        <authorList>
            <person name="Kaneko T."/>
            <person name="Nakajima N."/>
            <person name="Okamoto S."/>
            <person name="Suzuki I."/>
            <person name="Tanabe Y."/>
            <person name="Tamaoki M."/>
            <person name="Nakamura Y."/>
            <person name="Kasai F."/>
            <person name="Watanabe A."/>
            <person name="Kawashima K."/>
            <person name="Kishida Y."/>
            <person name="Ono A."/>
            <person name="Shimizu Y."/>
            <person name="Takahashi C."/>
            <person name="Minami C."/>
            <person name="Fujishiro T."/>
            <person name="Kohara M."/>
            <person name="Katoh M."/>
            <person name="Nakazaki N."/>
            <person name="Nakayama S."/>
            <person name="Yamada M."/>
            <person name="Tabata S."/>
            <person name="Watanabe M.M."/>
        </authorList>
    </citation>
    <scope>NUCLEOTIDE SEQUENCE [LARGE SCALE GENOMIC DNA]</scope>
    <source>
        <strain evidence="2">NIES-843 / IAM M-247</strain>
    </source>
</reference>
<dbReference type="STRING" id="449447.MAE_42360"/>
<evidence type="ECO:0000313" key="2">
    <source>
        <dbReference type="Proteomes" id="UP000001510"/>
    </source>
</evidence>
<dbReference type="EnsemblBacteria" id="BAG04058">
    <property type="protein sequence ID" value="BAG04058"/>
    <property type="gene ID" value="MAE_42360"/>
</dbReference>
<dbReference type="KEGG" id="mar:MAE_42360"/>
<dbReference type="HOGENOM" id="CLU_3100812_0_0_3"/>
<dbReference type="Proteomes" id="UP000001510">
    <property type="component" value="Chromosome"/>
</dbReference>
<dbReference type="AlphaFoldDB" id="B0JSA0"/>
<gene>
    <name evidence="1" type="ordered locus">MAE_42360</name>
</gene>
<organism evidence="1 2">
    <name type="scientific">Microcystis aeruginosa (strain NIES-843 / IAM M-2473)</name>
    <dbReference type="NCBI Taxonomy" id="449447"/>
    <lineage>
        <taxon>Bacteria</taxon>
        <taxon>Bacillati</taxon>
        <taxon>Cyanobacteriota</taxon>
        <taxon>Cyanophyceae</taxon>
        <taxon>Oscillatoriophycideae</taxon>
        <taxon>Chroococcales</taxon>
        <taxon>Microcystaceae</taxon>
        <taxon>Microcystis</taxon>
    </lineage>
</organism>
<dbReference type="PaxDb" id="449447-MAE_42360"/>
<keyword evidence="2" id="KW-1185">Reference proteome</keyword>
<sequence length="51" mass="5685">MLVSKGFLGIPNPYPESFPQYPLESSSLSIVSFLRCLSCQIIKFSLSMTVK</sequence>
<name>B0JSA0_MICAN</name>
<protein>
    <submittedName>
        <fullName evidence="1">Uncharacterized protein</fullName>
    </submittedName>
</protein>
<accession>B0JSA0</accession>
<dbReference type="EMBL" id="AP009552">
    <property type="protein sequence ID" value="BAG04058.1"/>
    <property type="molecule type" value="Genomic_DNA"/>
</dbReference>
<evidence type="ECO:0000313" key="1">
    <source>
        <dbReference type="EMBL" id="BAG04058.1"/>
    </source>
</evidence>